<accession>A0A9P6W737</accession>
<dbReference type="OrthoDB" id="1918at2759"/>
<dbReference type="PANTHER" id="PTHR12507">
    <property type="entry name" value="REDUCED GROWTH PHENOTYPE 1 RGP1, YEAST -RELATED"/>
    <property type="match status" value="1"/>
</dbReference>
<organism evidence="1 2">
    <name type="scientific">Maudiozyma exigua</name>
    <name type="common">Yeast</name>
    <name type="synonym">Kazachstania exigua</name>
    <dbReference type="NCBI Taxonomy" id="34358"/>
    <lineage>
        <taxon>Eukaryota</taxon>
        <taxon>Fungi</taxon>
        <taxon>Dikarya</taxon>
        <taxon>Ascomycota</taxon>
        <taxon>Saccharomycotina</taxon>
        <taxon>Saccharomycetes</taxon>
        <taxon>Saccharomycetales</taxon>
        <taxon>Saccharomycetaceae</taxon>
        <taxon>Maudiozyma</taxon>
    </lineage>
</organism>
<dbReference type="AlphaFoldDB" id="A0A9P6W737"/>
<keyword evidence="2" id="KW-1185">Reference proteome</keyword>
<comment type="caution">
    <text evidence="1">The sequence shown here is derived from an EMBL/GenBank/DDBJ whole genome shotgun (WGS) entry which is preliminary data.</text>
</comment>
<protein>
    <submittedName>
        <fullName evidence="1">Uncharacterized protein</fullName>
    </submittedName>
</protein>
<evidence type="ECO:0000313" key="2">
    <source>
        <dbReference type="Proteomes" id="UP000750334"/>
    </source>
</evidence>
<dbReference type="EMBL" id="PUHR01000108">
    <property type="protein sequence ID" value="KAG0665914.1"/>
    <property type="molecule type" value="Genomic_DNA"/>
</dbReference>
<evidence type="ECO:0000313" key="1">
    <source>
        <dbReference type="EMBL" id="KAG0665914.1"/>
    </source>
</evidence>
<proteinExistence type="predicted"/>
<dbReference type="Proteomes" id="UP000750334">
    <property type="component" value="Unassembled WGS sequence"/>
</dbReference>
<reference evidence="1 2" key="1">
    <citation type="submission" date="2020-11" db="EMBL/GenBank/DDBJ databases">
        <title>Kefir isolates.</title>
        <authorList>
            <person name="Marcisauskas S."/>
            <person name="Kim Y."/>
            <person name="Blasche S."/>
        </authorList>
    </citation>
    <scope>NUCLEOTIDE SEQUENCE [LARGE SCALE GENOMIC DNA]</scope>
    <source>
        <strain evidence="1 2">OG2</strain>
    </source>
</reference>
<name>A0A9P6W737_MAUEX</name>
<gene>
    <name evidence="1" type="ORF">C6P45_000310</name>
</gene>
<dbReference type="Pfam" id="PF08737">
    <property type="entry name" value="Rgp1"/>
    <property type="match status" value="1"/>
</dbReference>
<sequence>MFPFKRKIDQLHKSIEDHIDNHSSIVNESHDQSNDTVPNKWSMGSLFNALRGNSQEDTADTDADLDNEKFGEYVSKQIQYHKPVSLMAGFVQVLGVFQYAPDIIKSSTFDTSANKIMFLNQSTNMDINNMTNEIPSESNDTNENGMQIGQTNLKKYFQSHFKFGTQDPDTTFDSTDVPTFNVQDFFEEYDNLPFLVIPQSLLFPELTLQPGEVKIFHFKSGKLPEDLCPSYKYSENLAINYYVEFGVNKVDTMNITPLFIKSPISISPMVTNKGLQYSAILGGKPHILEPGTIKEIIQPSNATRKQSVDLSSQILRRKSSVSIKQELPEKEIEKLKKSFLDVIKKTDNYDDIEDLVESQLDLQFDKKETSPRLDANLTNDSVEPKLIFNSTLNSTKENINDLKNQPLVDLISTVEATESDSNANANQPTLEPQLVNPQKNYIINRNGQRIATASFSKLFYSVTDNVNISIELTDNELLSVSGINCSLELIESISSDYINDSAIESTKKNNILTISSAHNVSFDKTGPISVKLTIPKTPMNLFPGQFKTNIFQVKWAVLIRFILIPKSASSNVFEFYGDKKGIFFHSSETIEGEEFDCRIPIPILPTMKEMGGW</sequence>
<dbReference type="InterPro" id="IPR014848">
    <property type="entry name" value="Rgp1"/>
</dbReference>